<organism evidence="2 3">
    <name type="scientific">Candidatus Zambryskibacteria bacterium RIFCSPLOWO2_12_FULL_39_23</name>
    <dbReference type="NCBI Taxonomy" id="1802776"/>
    <lineage>
        <taxon>Bacteria</taxon>
        <taxon>Candidatus Zambryskiibacteriota</taxon>
    </lineage>
</organism>
<keyword evidence="1" id="KW-0812">Transmembrane</keyword>
<sequence length="115" mass="13019">MFNALEKLRQKPESVKKQIAFAVALSFAGIIFLVWLTVVYPDLRKEKTQNDKLNNMEKIPVTSFTETFSGRFSGIVGEFKKVKELISSFKIGPEYYRATTTETAVLSSTTEDKSL</sequence>
<gene>
    <name evidence="2" type="ORF">A3G99_00730</name>
</gene>
<evidence type="ECO:0000313" key="3">
    <source>
        <dbReference type="Proteomes" id="UP000176558"/>
    </source>
</evidence>
<keyword evidence="1" id="KW-0472">Membrane</keyword>
<dbReference type="EMBL" id="MHWT01000019">
    <property type="protein sequence ID" value="OHB12273.1"/>
    <property type="molecule type" value="Genomic_DNA"/>
</dbReference>
<dbReference type="AlphaFoldDB" id="A0A1G2US92"/>
<proteinExistence type="predicted"/>
<evidence type="ECO:0000256" key="1">
    <source>
        <dbReference type="SAM" id="Phobius"/>
    </source>
</evidence>
<dbReference type="Proteomes" id="UP000176558">
    <property type="component" value="Unassembled WGS sequence"/>
</dbReference>
<accession>A0A1G2US92</accession>
<comment type="caution">
    <text evidence="2">The sequence shown here is derived from an EMBL/GenBank/DDBJ whole genome shotgun (WGS) entry which is preliminary data.</text>
</comment>
<keyword evidence="1" id="KW-1133">Transmembrane helix</keyword>
<feature type="transmembrane region" description="Helical" evidence="1">
    <location>
        <begin position="20"/>
        <end position="40"/>
    </location>
</feature>
<protein>
    <submittedName>
        <fullName evidence="2">Uncharacterized protein</fullName>
    </submittedName>
</protein>
<reference evidence="2 3" key="1">
    <citation type="journal article" date="2016" name="Nat. Commun.">
        <title>Thousands of microbial genomes shed light on interconnected biogeochemical processes in an aquifer system.</title>
        <authorList>
            <person name="Anantharaman K."/>
            <person name="Brown C.T."/>
            <person name="Hug L.A."/>
            <person name="Sharon I."/>
            <person name="Castelle C.J."/>
            <person name="Probst A.J."/>
            <person name="Thomas B.C."/>
            <person name="Singh A."/>
            <person name="Wilkins M.J."/>
            <person name="Karaoz U."/>
            <person name="Brodie E.L."/>
            <person name="Williams K.H."/>
            <person name="Hubbard S.S."/>
            <person name="Banfield J.F."/>
        </authorList>
    </citation>
    <scope>NUCLEOTIDE SEQUENCE [LARGE SCALE GENOMIC DNA]</scope>
</reference>
<evidence type="ECO:0000313" key="2">
    <source>
        <dbReference type="EMBL" id="OHB12273.1"/>
    </source>
</evidence>
<name>A0A1G2US92_9BACT</name>